<gene>
    <name evidence="1" type="ORF">ISP13_06685</name>
</gene>
<accession>A0ABW8ITC2</accession>
<comment type="caution">
    <text evidence="1">The sequence shown here is derived from an EMBL/GenBank/DDBJ whole genome shotgun (WGS) entry which is preliminary data.</text>
</comment>
<name>A0ABW8ITC2_9GAMM</name>
<evidence type="ECO:0000313" key="1">
    <source>
        <dbReference type="EMBL" id="MFK2873216.1"/>
    </source>
</evidence>
<keyword evidence="2" id="KW-1185">Reference proteome</keyword>
<proteinExistence type="predicted"/>
<evidence type="ECO:0000313" key="2">
    <source>
        <dbReference type="Proteomes" id="UP001620405"/>
    </source>
</evidence>
<dbReference type="EMBL" id="JADIKG010000011">
    <property type="protein sequence ID" value="MFK2873216.1"/>
    <property type="molecule type" value="Genomic_DNA"/>
</dbReference>
<reference evidence="1 2" key="1">
    <citation type="submission" date="2020-10" db="EMBL/GenBank/DDBJ databases">
        <title>Phylogeny of dyella-like bacteria.</title>
        <authorList>
            <person name="Fu J."/>
        </authorList>
    </citation>
    <scope>NUCLEOTIDE SEQUENCE [LARGE SCALE GENOMIC DNA]</scope>
    <source>
        <strain evidence="1 2">DHOB07</strain>
    </source>
</reference>
<dbReference type="Proteomes" id="UP001620405">
    <property type="component" value="Unassembled WGS sequence"/>
</dbReference>
<sequence length="94" mass="10733">MYFKVRINGADFGVFGHPNVLNMHLAVQWVRLNDDEGAELFASAVCLEDGKRYFYDWVQHPLSSSDVVEIAPTDDTVVPEPRIKYEMKSRNTAN</sequence>
<protein>
    <submittedName>
        <fullName evidence="1">Uncharacterized protein</fullName>
    </submittedName>
</protein>
<organism evidence="1 2">
    <name type="scientific">Dyella lipolytica</name>
    <dbReference type="NCBI Taxonomy" id="1867835"/>
    <lineage>
        <taxon>Bacteria</taxon>
        <taxon>Pseudomonadati</taxon>
        <taxon>Pseudomonadota</taxon>
        <taxon>Gammaproteobacteria</taxon>
        <taxon>Lysobacterales</taxon>
        <taxon>Rhodanobacteraceae</taxon>
        <taxon>Dyella</taxon>
    </lineage>
</organism>
<dbReference type="RefSeq" id="WP_284397980.1">
    <property type="nucleotide sequence ID" value="NZ_BSNQ01000003.1"/>
</dbReference>